<name>A0A3Q4HAJ5_NEOBR</name>
<keyword evidence="4 6" id="KW-1133">Transmembrane helix</keyword>
<feature type="transmembrane region" description="Helical" evidence="6">
    <location>
        <begin position="138"/>
        <end position="162"/>
    </location>
</feature>
<reference evidence="8" key="1">
    <citation type="submission" date="2025-08" db="UniProtKB">
        <authorList>
            <consortium name="Ensembl"/>
        </authorList>
    </citation>
    <scope>IDENTIFICATION</scope>
</reference>
<dbReference type="Gene3D" id="3.40.50.720">
    <property type="entry name" value="NAD(P)-binding Rossmann-like Domain"/>
    <property type="match status" value="1"/>
</dbReference>
<comment type="subcellular location">
    <subcellularLocation>
        <location evidence="1">Membrane</location>
        <topology evidence="1">Multi-pass membrane protein</topology>
    </subcellularLocation>
</comment>
<proteinExistence type="inferred from homology"/>
<dbReference type="GO" id="GO:0052851">
    <property type="term" value="F:ferric-chelate reductase (NADPH) activity"/>
    <property type="evidence" value="ECO:0007669"/>
    <property type="project" value="TreeGrafter"/>
</dbReference>
<feature type="transmembrane region" description="Helical" evidence="6">
    <location>
        <begin position="344"/>
        <end position="364"/>
    </location>
</feature>
<dbReference type="Ensembl" id="ENSNBRT00000019401.1">
    <property type="protein sequence ID" value="ENSNBRP00000018896.1"/>
    <property type="gene ID" value="ENSNBRG00000014533.1"/>
</dbReference>
<organism evidence="8 9">
    <name type="scientific">Neolamprologus brichardi</name>
    <name type="common">Fairy cichlid</name>
    <name type="synonym">Lamprologus brichardi</name>
    <dbReference type="NCBI Taxonomy" id="32507"/>
    <lineage>
        <taxon>Eukaryota</taxon>
        <taxon>Metazoa</taxon>
        <taxon>Chordata</taxon>
        <taxon>Craniata</taxon>
        <taxon>Vertebrata</taxon>
        <taxon>Euteleostomi</taxon>
        <taxon>Actinopterygii</taxon>
        <taxon>Neopterygii</taxon>
        <taxon>Teleostei</taxon>
        <taxon>Neoteleostei</taxon>
        <taxon>Acanthomorphata</taxon>
        <taxon>Ovalentaria</taxon>
        <taxon>Cichlomorphae</taxon>
        <taxon>Cichliformes</taxon>
        <taxon>Cichlidae</taxon>
        <taxon>African cichlids</taxon>
        <taxon>Pseudocrenilabrinae</taxon>
        <taxon>Lamprologini</taxon>
        <taxon>Neolamprologus</taxon>
    </lineage>
</organism>
<dbReference type="InterPro" id="IPR036291">
    <property type="entry name" value="NAD(P)-bd_dom_sf"/>
</dbReference>
<dbReference type="GeneTree" id="ENSGT00390000008042"/>
<keyword evidence="3 6" id="KW-0812">Transmembrane</keyword>
<comment type="similarity">
    <text evidence="2">Belongs to the STEAP family.</text>
</comment>
<dbReference type="InterPro" id="IPR013130">
    <property type="entry name" value="Fe3_Rdtase_TM_dom"/>
</dbReference>
<dbReference type="AlphaFoldDB" id="A0A3Q4HAJ5"/>
<feature type="domain" description="Ferric oxidoreductase" evidence="7">
    <location>
        <begin position="183"/>
        <end position="305"/>
    </location>
</feature>
<dbReference type="GO" id="GO:0008823">
    <property type="term" value="F:cupric reductase (NADH) activity"/>
    <property type="evidence" value="ECO:0007669"/>
    <property type="project" value="TreeGrafter"/>
</dbReference>
<dbReference type="GO" id="GO:0005768">
    <property type="term" value="C:endosome"/>
    <property type="evidence" value="ECO:0007669"/>
    <property type="project" value="TreeGrafter"/>
</dbReference>
<feature type="transmembrane region" description="Helical" evidence="6">
    <location>
        <begin position="226"/>
        <end position="250"/>
    </location>
</feature>
<keyword evidence="5 6" id="KW-0472">Membrane</keyword>
<evidence type="ECO:0000256" key="1">
    <source>
        <dbReference type="ARBA" id="ARBA00004141"/>
    </source>
</evidence>
<evidence type="ECO:0000256" key="4">
    <source>
        <dbReference type="ARBA" id="ARBA00022989"/>
    </source>
</evidence>
<feature type="transmembrane region" description="Helical" evidence="6">
    <location>
        <begin position="301"/>
        <end position="324"/>
    </location>
</feature>
<dbReference type="PANTHER" id="PTHR14239:SF5">
    <property type="entry name" value="METALLOREDUCTASE STEAP4"/>
    <property type="match status" value="1"/>
</dbReference>
<dbReference type="GO" id="GO:0015677">
    <property type="term" value="P:copper ion import"/>
    <property type="evidence" value="ECO:0007669"/>
    <property type="project" value="TreeGrafter"/>
</dbReference>
<evidence type="ECO:0000313" key="8">
    <source>
        <dbReference type="Ensembl" id="ENSNBRP00000018896.1"/>
    </source>
</evidence>
<feature type="transmembrane region" description="Helical" evidence="6">
    <location>
        <begin position="182"/>
        <end position="205"/>
    </location>
</feature>
<evidence type="ECO:0000259" key="7">
    <source>
        <dbReference type="Pfam" id="PF01794"/>
    </source>
</evidence>
<evidence type="ECO:0000256" key="3">
    <source>
        <dbReference type="ARBA" id="ARBA00022692"/>
    </source>
</evidence>
<dbReference type="PANTHER" id="PTHR14239">
    <property type="entry name" value="DUDULIN-RELATED"/>
    <property type="match status" value="1"/>
</dbReference>
<dbReference type="Pfam" id="PF01794">
    <property type="entry name" value="Ferric_reduct"/>
    <property type="match status" value="1"/>
</dbReference>
<dbReference type="OMA" id="LKKGMYP"/>
<evidence type="ECO:0000313" key="9">
    <source>
        <dbReference type="Proteomes" id="UP000261580"/>
    </source>
</evidence>
<evidence type="ECO:0000256" key="2">
    <source>
        <dbReference type="ARBA" id="ARBA00007729"/>
    </source>
</evidence>
<evidence type="ECO:0000256" key="6">
    <source>
        <dbReference type="SAM" id="Phobius"/>
    </source>
</evidence>
<dbReference type="Proteomes" id="UP000261580">
    <property type="component" value="Unassembled WGS sequence"/>
</dbReference>
<sequence length="398" mass="44808">MLHPLASGDGPEPELMVVYGSRRPHSCGPLPEGAQVLVDLSNNLKKGMYMEANAVYLQRLVPKAAVVKGLNTLSTWALQNGLLAGRQVYLCGNNEAKRDVAEMATKLGLTVVDKGSLSAAKEVEDFPLELFPEWRMPLYVAFGLSAFFFLYLVIRDVIYAYVENDEDISYRIMISLANKITPVVSLIMLSLCYLPGAIAGFLQLYRGTKYRRFPNWLDRWMLCRKQLGLLALGFALLHAIYTLILPGSRLKNTTTPLYFDNTSAWRTDSLYALEILGFFLFVLLGLTSLPSVGGTLSWREFSFVQSTLGYLTLFLSTAHCYIYAWDRFLRKSTYKWYTPPDSMLCLIVPSVTLVLKLILVLPCVNRPLMRIRQGWECNRPQDEMACTSGKVSSVLKSI</sequence>
<evidence type="ECO:0000256" key="5">
    <source>
        <dbReference type="ARBA" id="ARBA00023136"/>
    </source>
</evidence>
<dbReference type="GO" id="GO:0005886">
    <property type="term" value="C:plasma membrane"/>
    <property type="evidence" value="ECO:0007669"/>
    <property type="project" value="TreeGrafter"/>
</dbReference>
<dbReference type="SUPFAM" id="SSF51735">
    <property type="entry name" value="NAD(P)-binding Rossmann-fold domains"/>
    <property type="match status" value="1"/>
</dbReference>
<feature type="transmembrane region" description="Helical" evidence="6">
    <location>
        <begin position="270"/>
        <end position="289"/>
    </location>
</feature>
<accession>A0A3Q4HAJ5</accession>
<protein>
    <submittedName>
        <fullName evidence="8">STEAP family member 4</fullName>
    </submittedName>
</protein>
<dbReference type="InterPro" id="IPR051267">
    <property type="entry name" value="STEAP_metalloreductase"/>
</dbReference>
<keyword evidence="9" id="KW-1185">Reference proteome</keyword>
<reference evidence="8" key="2">
    <citation type="submission" date="2025-09" db="UniProtKB">
        <authorList>
            <consortium name="Ensembl"/>
        </authorList>
    </citation>
    <scope>IDENTIFICATION</scope>
</reference>